<keyword evidence="1" id="KW-0812">Transmembrane</keyword>
<dbReference type="Proteomes" id="UP000507962">
    <property type="component" value="Unassembled WGS sequence"/>
</dbReference>
<sequence>MRYKLIRGVVFSMDSKEIFAIPDEYFIQMWDSGLGIDFVKANPQNMKINKIPYYTDKYLNGVRSNLTIAILLFISIIIVVLAFVCVPNHHMNHFQVKSLASIFILPLADYCWKSQKEFKKNYKAYKKLKELDLTAFYVEDYAPEINEIKFASLEWACKNNLLSYENNSYCYCNKRL</sequence>
<keyword evidence="1" id="KW-0472">Membrane</keyword>
<dbReference type="AlphaFoldDB" id="A0A4U8YSF9"/>
<protein>
    <submittedName>
        <fullName evidence="2">Uncharacterized protein</fullName>
    </submittedName>
</protein>
<evidence type="ECO:0000313" key="2">
    <source>
        <dbReference type="EMBL" id="VFQ44772.1"/>
    </source>
</evidence>
<evidence type="ECO:0000313" key="3">
    <source>
        <dbReference type="Proteomes" id="UP000507962"/>
    </source>
</evidence>
<dbReference type="EMBL" id="CAADHO010000003">
    <property type="protein sequence ID" value="VFQ44772.1"/>
    <property type="molecule type" value="Genomic_DNA"/>
</dbReference>
<keyword evidence="3" id="KW-1185">Reference proteome</keyword>
<evidence type="ECO:0000256" key="1">
    <source>
        <dbReference type="SAM" id="Phobius"/>
    </source>
</evidence>
<reference evidence="2 3" key="1">
    <citation type="submission" date="2019-03" db="EMBL/GenBank/DDBJ databases">
        <authorList>
            <person name="Nijsse B."/>
        </authorList>
    </citation>
    <scope>NUCLEOTIDE SEQUENCE [LARGE SCALE GENOMIC DNA]</scope>
    <source>
        <strain evidence="2">Desulfoluna butyratoxydans MSL71</strain>
    </source>
</reference>
<proteinExistence type="predicted"/>
<organism evidence="2 3">
    <name type="scientific">Desulfoluna butyratoxydans</name>
    <dbReference type="NCBI Taxonomy" id="231438"/>
    <lineage>
        <taxon>Bacteria</taxon>
        <taxon>Pseudomonadati</taxon>
        <taxon>Thermodesulfobacteriota</taxon>
        <taxon>Desulfobacteria</taxon>
        <taxon>Desulfobacterales</taxon>
        <taxon>Desulfolunaceae</taxon>
        <taxon>Desulfoluna</taxon>
    </lineage>
</organism>
<gene>
    <name evidence="2" type="ORF">MSL71_24290</name>
</gene>
<keyword evidence="1" id="KW-1133">Transmembrane helix</keyword>
<accession>A0A4U8YSF9</accession>
<feature type="transmembrane region" description="Helical" evidence="1">
    <location>
        <begin position="66"/>
        <end position="84"/>
    </location>
</feature>
<name>A0A4U8YSF9_9BACT</name>